<gene>
    <name evidence="1" type="ORF">MLD38_003640</name>
</gene>
<protein>
    <submittedName>
        <fullName evidence="1">Uncharacterized protein</fullName>
    </submittedName>
</protein>
<comment type="caution">
    <text evidence="1">The sequence shown here is derived from an EMBL/GenBank/DDBJ whole genome shotgun (WGS) entry which is preliminary data.</text>
</comment>
<dbReference type="EMBL" id="CM042881">
    <property type="protein sequence ID" value="KAI4385644.1"/>
    <property type="molecule type" value="Genomic_DNA"/>
</dbReference>
<sequence>MVSLFFLLLLLLPAVSPYAPPELPPRFLRAPSRPPTPPQEYLEVTHPLPSDDLAPSCSHLVLLHSFANTISRPPFSAPYSPLCPSPWSRVVLSLSGSSSGDQYDRISALWLGGVELLRTSTPEPNPNGIFWNVRKDITAYSSLLKRPDLHVTMMLENIINNELTGAFHVNVTFLFYNESVPFRTASGLNLGFVSGGLQASNWSRPPDVIIPVSNTLAGDRRGFWFRIESEKDVHSTRIAIPRNTARAVLELYVSFHGNDEFWYSNPPDAYIKENDLSTGRGHGSFRQVFVLIDGAAVASISPFPVIFTGGINPLFWEPVVAIGAFDLPSYKVELTPILGKILDGKEHEFTIGVLDGISYWLVDANLHLWLDSDSEAVLAGVAVFNNPKVVTVRRKDKFRGLDGSFNVKVRMKESYSGWVNASTGNLTTMIATSYKLANSVRFQRNGTYKLVKQKIRWQYQLTVADAFGQPIYGQKVKRKFPLRVTTSTLPGFTNDTYLLITNVSHAMTETTGGDQPMQIQTQQISNGWMEVKDHNVLSGVATTNQSYSYSDGYMCYYRNIAANNGTIIEDISAPSCASAS</sequence>
<name>A0ACB9S3I1_9MYRT</name>
<keyword evidence="2" id="KW-1185">Reference proteome</keyword>
<proteinExistence type="predicted"/>
<evidence type="ECO:0000313" key="1">
    <source>
        <dbReference type="EMBL" id="KAI4385644.1"/>
    </source>
</evidence>
<evidence type="ECO:0000313" key="2">
    <source>
        <dbReference type="Proteomes" id="UP001057402"/>
    </source>
</evidence>
<organism evidence="1 2">
    <name type="scientific">Melastoma candidum</name>
    <dbReference type="NCBI Taxonomy" id="119954"/>
    <lineage>
        <taxon>Eukaryota</taxon>
        <taxon>Viridiplantae</taxon>
        <taxon>Streptophyta</taxon>
        <taxon>Embryophyta</taxon>
        <taxon>Tracheophyta</taxon>
        <taxon>Spermatophyta</taxon>
        <taxon>Magnoliopsida</taxon>
        <taxon>eudicotyledons</taxon>
        <taxon>Gunneridae</taxon>
        <taxon>Pentapetalae</taxon>
        <taxon>rosids</taxon>
        <taxon>malvids</taxon>
        <taxon>Myrtales</taxon>
        <taxon>Melastomataceae</taxon>
        <taxon>Melastomatoideae</taxon>
        <taxon>Melastomateae</taxon>
        <taxon>Melastoma</taxon>
    </lineage>
</organism>
<accession>A0ACB9S3I1</accession>
<dbReference type="Proteomes" id="UP001057402">
    <property type="component" value="Chromosome 2"/>
</dbReference>
<reference evidence="2" key="1">
    <citation type="journal article" date="2023" name="Front. Plant Sci.">
        <title>Chromosomal-level genome assembly of Melastoma candidum provides insights into trichome evolution.</title>
        <authorList>
            <person name="Zhong Y."/>
            <person name="Wu W."/>
            <person name="Sun C."/>
            <person name="Zou P."/>
            <person name="Liu Y."/>
            <person name="Dai S."/>
            <person name="Zhou R."/>
        </authorList>
    </citation>
    <scope>NUCLEOTIDE SEQUENCE [LARGE SCALE GENOMIC DNA]</scope>
</reference>